<keyword evidence="1" id="KW-0732">Signal</keyword>
<accession>A0A2H1WGP0</accession>
<evidence type="ECO:0000256" key="1">
    <source>
        <dbReference type="SAM" id="SignalP"/>
    </source>
</evidence>
<reference evidence="2" key="1">
    <citation type="submission" date="2016-07" db="EMBL/GenBank/DDBJ databases">
        <authorList>
            <person name="Bretaudeau A."/>
        </authorList>
    </citation>
    <scope>NUCLEOTIDE SEQUENCE</scope>
    <source>
        <strain evidence="2">Rice</strain>
        <tissue evidence="2">Whole body</tissue>
    </source>
</reference>
<dbReference type="EMBL" id="ODYU01008540">
    <property type="protein sequence ID" value="SOQ52228.1"/>
    <property type="molecule type" value="Genomic_DNA"/>
</dbReference>
<organism evidence="2">
    <name type="scientific">Spodoptera frugiperda</name>
    <name type="common">Fall armyworm</name>
    <dbReference type="NCBI Taxonomy" id="7108"/>
    <lineage>
        <taxon>Eukaryota</taxon>
        <taxon>Metazoa</taxon>
        <taxon>Ecdysozoa</taxon>
        <taxon>Arthropoda</taxon>
        <taxon>Hexapoda</taxon>
        <taxon>Insecta</taxon>
        <taxon>Pterygota</taxon>
        <taxon>Neoptera</taxon>
        <taxon>Endopterygota</taxon>
        <taxon>Lepidoptera</taxon>
        <taxon>Glossata</taxon>
        <taxon>Ditrysia</taxon>
        <taxon>Noctuoidea</taxon>
        <taxon>Noctuidae</taxon>
        <taxon>Amphipyrinae</taxon>
        <taxon>Spodoptera</taxon>
    </lineage>
</organism>
<gene>
    <name evidence="2" type="ORF">SFRICE_038165</name>
</gene>
<dbReference type="AlphaFoldDB" id="A0A2H1WGP0"/>
<name>A0A2H1WGP0_SPOFR</name>
<feature type="signal peptide" evidence="1">
    <location>
        <begin position="1"/>
        <end position="18"/>
    </location>
</feature>
<proteinExistence type="predicted"/>
<protein>
    <submittedName>
        <fullName evidence="2">SFRICE_038165</fullName>
    </submittedName>
</protein>
<sequence length="117" mass="13310">MAVAVGVVLLMLLEDSHHAIIHFAIAAHGHLKHQRKDQKHHRYKCVAGLLGVRNLKVVGESRIGKIRNWASALLDLPEDENVFTRFIPRFSYYGTQNETGRVFAKENRTNAILRQIS</sequence>
<feature type="chain" id="PRO_5013971013" evidence="1">
    <location>
        <begin position="19"/>
        <end position="117"/>
    </location>
</feature>
<evidence type="ECO:0000313" key="2">
    <source>
        <dbReference type="EMBL" id="SOQ52228.1"/>
    </source>
</evidence>